<evidence type="ECO:0000259" key="3">
    <source>
        <dbReference type="Pfam" id="PF00675"/>
    </source>
</evidence>
<dbReference type="PANTHER" id="PTHR11851">
    <property type="entry name" value="METALLOPROTEASE"/>
    <property type="match status" value="1"/>
</dbReference>
<dbReference type="SUPFAM" id="SSF63411">
    <property type="entry name" value="LuxS/MPP-like metallohydrolase"/>
    <property type="match status" value="2"/>
</dbReference>
<keyword evidence="6" id="KW-1185">Reference proteome</keyword>
<dbReference type="GO" id="GO:0046872">
    <property type="term" value="F:metal ion binding"/>
    <property type="evidence" value="ECO:0007669"/>
    <property type="project" value="InterPro"/>
</dbReference>
<dbReference type="InterPro" id="IPR011249">
    <property type="entry name" value="Metalloenz_LuxS/M16"/>
</dbReference>
<evidence type="ECO:0000256" key="1">
    <source>
        <dbReference type="ARBA" id="ARBA00007261"/>
    </source>
</evidence>
<feature type="domain" description="Peptidase M16 C-terminal" evidence="4">
    <location>
        <begin position="191"/>
        <end position="372"/>
    </location>
</feature>
<dbReference type="EMBL" id="JAAGVY010000019">
    <property type="protein sequence ID" value="NEN24082.1"/>
    <property type="molecule type" value="Genomic_DNA"/>
</dbReference>
<sequence length="454" mass="51944">MKSILLAALFISGGFANAQKSLPENFYFSTLDNGMELLVIEDQSVPLATIELAVHNGAYTETPEYDGLSHLYEHMFFKANKDIPSQEKFMERVNELGISFNGTTSFERVNYFITLSSTKLSEGLEFMNSAIRYPLFLEEEMKKENPVVDGEFQRSESNPVFFLLNDMSRHLWKENYSRKNTIGDHDIILTATPEKMRTIQERYYYPNNTILVVAGAVDHEEVEKKVKALYGDWKKSDFDIFEENPIPEMTPLEKSESFITLNENARVPIMMIGQFGPSVSKDPASTYAADVFHTILNLESSNFQKNLVQSGMAYQAGSSYQTLDHTGPIQTFFVPNPQKMKEAIAALEAEVAKWNDDDYFTDEQIEAAKNQLAIQDIYSRESTSDFVHSLTFWWASADLDYYVNYIDNLKKVTRADMKKYVETYIQDQPNVTGILLSPEMQKMMAIESIEPLKM</sequence>
<evidence type="ECO:0000256" key="2">
    <source>
        <dbReference type="SAM" id="SignalP"/>
    </source>
</evidence>
<accession>A0A7K3WT82</accession>
<evidence type="ECO:0000259" key="4">
    <source>
        <dbReference type="Pfam" id="PF05193"/>
    </source>
</evidence>
<proteinExistence type="inferred from homology"/>
<dbReference type="Proteomes" id="UP000486602">
    <property type="component" value="Unassembled WGS sequence"/>
</dbReference>
<evidence type="ECO:0000313" key="6">
    <source>
        <dbReference type="Proteomes" id="UP000486602"/>
    </source>
</evidence>
<protein>
    <submittedName>
        <fullName evidence="5">Insulinase family protein</fullName>
    </submittedName>
</protein>
<feature type="chain" id="PRO_5029594933" evidence="2">
    <location>
        <begin position="19"/>
        <end position="454"/>
    </location>
</feature>
<dbReference type="InterPro" id="IPR050361">
    <property type="entry name" value="MPP/UQCRC_Complex"/>
</dbReference>
<comment type="caution">
    <text evidence="5">The sequence shown here is derived from an EMBL/GenBank/DDBJ whole genome shotgun (WGS) entry which is preliminary data.</text>
</comment>
<dbReference type="InterPro" id="IPR007863">
    <property type="entry name" value="Peptidase_M16_C"/>
</dbReference>
<dbReference type="AlphaFoldDB" id="A0A7K3WT82"/>
<feature type="signal peptide" evidence="2">
    <location>
        <begin position="1"/>
        <end position="18"/>
    </location>
</feature>
<dbReference type="Pfam" id="PF05193">
    <property type="entry name" value="Peptidase_M16_C"/>
    <property type="match status" value="1"/>
</dbReference>
<evidence type="ECO:0000313" key="5">
    <source>
        <dbReference type="EMBL" id="NEN24082.1"/>
    </source>
</evidence>
<feature type="domain" description="Peptidase M16 N-terminal" evidence="3">
    <location>
        <begin position="40"/>
        <end position="178"/>
    </location>
</feature>
<dbReference type="PANTHER" id="PTHR11851:SF49">
    <property type="entry name" value="MITOCHONDRIAL-PROCESSING PEPTIDASE SUBUNIT ALPHA"/>
    <property type="match status" value="1"/>
</dbReference>
<keyword evidence="2" id="KW-0732">Signal</keyword>
<dbReference type="Gene3D" id="3.30.830.10">
    <property type="entry name" value="Metalloenzyme, LuxS/M16 peptidase-like"/>
    <property type="match status" value="2"/>
</dbReference>
<organism evidence="5 6">
    <name type="scientific">Cryomorpha ignava</name>
    <dbReference type="NCBI Taxonomy" id="101383"/>
    <lineage>
        <taxon>Bacteria</taxon>
        <taxon>Pseudomonadati</taxon>
        <taxon>Bacteroidota</taxon>
        <taxon>Flavobacteriia</taxon>
        <taxon>Flavobacteriales</taxon>
        <taxon>Cryomorphaceae</taxon>
        <taxon>Cryomorpha</taxon>
    </lineage>
</organism>
<reference evidence="5 6" key="1">
    <citation type="submission" date="2020-02" db="EMBL/GenBank/DDBJ databases">
        <title>Out from the shadows clarifying the taxonomy of the family Cryomorphaceae and related taxa by utilizing the GTDB taxonomic framework.</title>
        <authorList>
            <person name="Bowman J.P."/>
        </authorList>
    </citation>
    <scope>NUCLEOTIDE SEQUENCE [LARGE SCALE GENOMIC DNA]</scope>
    <source>
        <strain evidence="5 6">QSSC 1-22</strain>
    </source>
</reference>
<dbReference type="Pfam" id="PF00675">
    <property type="entry name" value="Peptidase_M16"/>
    <property type="match status" value="1"/>
</dbReference>
<name>A0A7K3WT82_9FLAO</name>
<comment type="similarity">
    <text evidence="1">Belongs to the peptidase M16 family.</text>
</comment>
<gene>
    <name evidence="5" type="ORF">G3O08_11280</name>
</gene>
<dbReference type="InterPro" id="IPR011765">
    <property type="entry name" value="Pept_M16_N"/>
</dbReference>